<dbReference type="PANTHER" id="PTHR47506:SF6">
    <property type="entry name" value="HTH-TYPE TRANSCRIPTIONAL REPRESSOR NEMR"/>
    <property type="match status" value="1"/>
</dbReference>
<dbReference type="OrthoDB" id="9816296at2"/>
<gene>
    <name evidence="7" type="ORF">FRZ00_14710</name>
</gene>
<evidence type="ECO:0000256" key="1">
    <source>
        <dbReference type="ARBA" id="ARBA00022491"/>
    </source>
</evidence>
<dbReference type="InterPro" id="IPR001647">
    <property type="entry name" value="HTH_TetR"/>
</dbReference>
<sequence>MPKIVDPDERRRAVAEAVLRVVARDGLESASLRNVAAEAGLVVGSVRHYFADHTALIIFAMEELGRRIGRRVTARAEPLLAAEPGADGAALAEELFAELLPLDETRRREAMVWLAFTTAARTRPELRAHAREMHDGLRALATRVLTGARDRGALAGGLDTATESLRLCALLDGLTLQAVLQPDSVTSDAMRAVLRRHLDSLRAART</sequence>
<keyword evidence="1" id="KW-0678">Repressor</keyword>
<name>A0A5N5W7L5_STRMB</name>
<dbReference type="SUPFAM" id="SSF48498">
    <property type="entry name" value="Tetracyclin repressor-like, C-terminal domain"/>
    <property type="match status" value="1"/>
</dbReference>
<proteinExistence type="predicted"/>
<dbReference type="PROSITE" id="PS50977">
    <property type="entry name" value="HTH_TETR_2"/>
    <property type="match status" value="1"/>
</dbReference>
<dbReference type="SUPFAM" id="SSF46689">
    <property type="entry name" value="Homeodomain-like"/>
    <property type="match status" value="1"/>
</dbReference>
<dbReference type="EMBL" id="VOKX01000027">
    <property type="protein sequence ID" value="KAB7844970.1"/>
    <property type="molecule type" value="Genomic_DNA"/>
</dbReference>
<accession>A0A5N5W7L5</accession>
<evidence type="ECO:0000256" key="2">
    <source>
        <dbReference type="ARBA" id="ARBA00023015"/>
    </source>
</evidence>
<comment type="caution">
    <text evidence="7">The sequence shown here is derived from an EMBL/GenBank/DDBJ whole genome shotgun (WGS) entry which is preliminary data.</text>
</comment>
<feature type="DNA-binding region" description="H-T-H motif" evidence="5">
    <location>
        <begin position="31"/>
        <end position="50"/>
    </location>
</feature>
<dbReference type="InterPro" id="IPR039538">
    <property type="entry name" value="BetI_C"/>
</dbReference>
<keyword evidence="3 5" id="KW-0238">DNA-binding</keyword>
<dbReference type="Gene3D" id="1.10.357.10">
    <property type="entry name" value="Tetracycline Repressor, domain 2"/>
    <property type="match status" value="1"/>
</dbReference>
<dbReference type="InterPro" id="IPR036271">
    <property type="entry name" value="Tet_transcr_reg_TetR-rel_C_sf"/>
</dbReference>
<evidence type="ECO:0000256" key="5">
    <source>
        <dbReference type="PROSITE-ProRule" id="PRU00335"/>
    </source>
</evidence>
<organism evidence="7 8">
    <name type="scientific">Streptomyces mobaraensis</name>
    <name type="common">Streptoverticillium mobaraense</name>
    <dbReference type="NCBI Taxonomy" id="35621"/>
    <lineage>
        <taxon>Bacteria</taxon>
        <taxon>Bacillati</taxon>
        <taxon>Actinomycetota</taxon>
        <taxon>Actinomycetes</taxon>
        <taxon>Kitasatosporales</taxon>
        <taxon>Streptomycetaceae</taxon>
        <taxon>Streptomyces</taxon>
    </lineage>
</organism>
<dbReference type="Proteomes" id="UP000327000">
    <property type="component" value="Unassembled WGS sequence"/>
</dbReference>
<protein>
    <submittedName>
        <fullName evidence="7">TetR family transcriptional regulator</fullName>
    </submittedName>
</protein>
<dbReference type="RefSeq" id="WP_152263793.1">
    <property type="nucleotide sequence ID" value="NZ_VOKX01000027.1"/>
</dbReference>
<keyword evidence="4" id="KW-0804">Transcription</keyword>
<feature type="domain" description="HTH tetR-type" evidence="6">
    <location>
        <begin position="8"/>
        <end position="68"/>
    </location>
</feature>
<keyword evidence="2" id="KW-0805">Transcription regulation</keyword>
<dbReference type="AlphaFoldDB" id="A0A5N5W7L5"/>
<dbReference type="InterPro" id="IPR009057">
    <property type="entry name" value="Homeodomain-like_sf"/>
</dbReference>
<dbReference type="GO" id="GO:0003677">
    <property type="term" value="F:DNA binding"/>
    <property type="evidence" value="ECO:0007669"/>
    <property type="project" value="UniProtKB-UniRule"/>
</dbReference>
<evidence type="ECO:0000256" key="3">
    <source>
        <dbReference type="ARBA" id="ARBA00023125"/>
    </source>
</evidence>
<evidence type="ECO:0000313" key="7">
    <source>
        <dbReference type="EMBL" id="KAB7844970.1"/>
    </source>
</evidence>
<keyword evidence="8" id="KW-1185">Reference proteome</keyword>
<dbReference type="PANTHER" id="PTHR47506">
    <property type="entry name" value="TRANSCRIPTIONAL REGULATORY PROTEIN"/>
    <property type="match status" value="1"/>
</dbReference>
<evidence type="ECO:0000259" key="6">
    <source>
        <dbReference type="PROSITE" id="PS50977"/>
    </source>
</evidence>
<reference evidence="7 8" key="1">
    <citation type="journal article" date="2019" name="Microb. Cell Fact.">
        <title>Exploring novel herbicidin analogues by transcriptional regulator overexpression and MS/MS molecular networking.</title>
        <authorList>
            <person name="Shi Y."/>
            <person name="Gu R."/>
            <person name="Li Y."/>
            <person name="Wang X."/>
            <person name="Ren W."/>
            <person name="Li X."/>
            <person name="Wang L."/>
            <person name="Xie Y."/>
            <person name="Hong B."/>
        </authorList>
    </citation>
    <scope>NUCLEOTIDE SEQUENCE [LARGE SCALE GENOMIC DNA]</scope>
    <source>
        <strain evidence="7 8">US-43</strain>
    </source>
</reference>
<evidence type="ECO:0000313" key="8">
    <source>
        <dbReference type="Proteomes" id="UP000327000"/>
    </source>
</evidence>
<dbReference type="Pfam" id="PF13977">
    <property type="entry name" value="TetR_C_6"/>
    <property type="match status" value="1"/>
</dbReference>
<evidence type="ECO:0000256" key="4">
    <source>
        <dbReference type="ARBA" id="ARBA00023163"/>
    </source>
</evidence>